<proteinExistence type="predicted"/>
<reference evidence="1 2" key="1">
    <citation type="submission" date="2007-08" db="EMBL/GenBank/DDBJ databases">
        <authorList>
            <consortium name="The Citrobacter koseri Genome Sequencing Project"/>
            <person name="McClelland M."/>
            <person name="Sanderson E.K."/>
            <person name="Porwollik S."/>
            <person name="Spieth J."/>
            <person name="Clifton W.S."/>
            <person name="Latreille P."/>
            <person name="Courtney L."/>
            <person name="Wang C."/>
            <person name="Pepin K."/>
            <person name="Bhonagiri V."/>
            <person name="Nash W."/>
            <person name="Johnson M."/>
            <person name="Thiruvilangam P."/>
            <person name="Wilson R."/>
        </authorList>
    </citation>
    <scope>NUCLEOTIDE SEQUENCE [LARGE SCALE GENOMIC DNA]</scope>
    <source>
        <strain evidence="2">ATCC BAA-895 / CDC 4225-83 / SGSC4696</strain>
    </source>
</reference>
<dbReference type="STRING" id="290338.CKO_01766"/>
<sequence>MTISGRDHNRRMATYRLIRPTSLYNARRPDKRSAIGRERIVLSGLYHCITPVGPISEAPSGANVPSYPTYITV</sequence>
<dbReference type="HOGENOM" id="CLU_2697946_0_0_6"/>
<evidence type="ECO:0000313" key="1">
    <source>
        <dbReference type="EMBL" id="ABV12895.1"/>
    </source>
</evidence>
<accession>A8AHD2</accession>
<dbReference type="AlphaFoldDB" id="A8AHD2"/>
<dbReference type="Proteomes" id="UP000008148">
    <property type="component" value="Chromosome"/>
</dbReference>
<keyword evidence="2" id="KW-1185">Reference proteome</keyword>
<evidence type="ECO:0000313" key="2">
    <source>
        <dbReference type="Proteomes" id="UP000008148"/>
    </source>
</evidence>
<gene>
    <name evidence="1" type="ordered locus">CKO_01766</name>
</gene>
<organism evidence="1 2">
    <name type="scientific">Citrobacter koseri (strain ATCC BAA-895 / CDC 4225-83 / SGSC4696)</name>
    <dbReference type="NCBI Taxonomy" id="290338"/>
    <lineage>
        <taxon>Bacteria</taxon>
        <taxon>Pseudomonadati</taxon>
        <taxon>Pseudomonadota</taxon>
        <taxon>Gammaproteobacteria</taxon>
        <taxon>Enterobacterales</taxon>
        <taxon>Enterobacteriaceae</taxon>
        <taxon>Citrobacter</taxon>
    </lineage>
</organism>
<protein>
    <submittedName>
        <fullName evidence="1">Uncharacterized protein</fullName>
    </submittedName>
</protein>
<dbReference type="EMBL" id="CP000822">
    <property type="protein sequence ID" value="ABV12895.1"/>
    <property type="molecule type" value="Genomic_DNA"/>
</dbReference>
<dbReference type="KEGG" id="cko:CKO_01766"/>
<name>A8AHD2_CITK8</name>